<accession>A0A837G7K9</accession>
<organism evidence="1">
    <name type="scientific">Vibrio coralliilyticus</name>
    <dbReference type="NCBI Taxonomy" id="190893"/>
    <lineage>
        <taxon>Bacteria</taxon>
        <taxon>Pseudomonadati</taxon>
        <taxon>Pseudomonadota</taxon>
        <taxon>Gammaproteobacteria</taxon>
        <taxon>Vibrionales</taxon>
        <taxon>Vibrionaceae</taxon>
        <taxon>Vibrio</taxon>
    </lineage>
</organism>
<evidence type="ECO:0000313" key="1">
    <source>
        <dbReference type="EMBL" id="KJY74904.1"/>
    </source>
</evidence>
<comment type="caution">
    <text evidence="1">The sequence shown here is derived from an EMBL/GenBank/DDBJ whole genome shotgun (WGS) entry which is preliminary data.</text>
</comment>
<dbReference type="AlphaFoldDB" id="A0A837G7K9"/>
<dbReference type="EMBL" id="JXXR01000008">
    <property type="protein sequence ID" value="KJY74904.1"/>
    <property type="molecule type" value="Genomic_DNA"/>
</dbReference>
<proteinExistence type="predicted"/>
<gene>
    <name evidence="1" type="ORF">TW71_08145</name>
</gene>
<name>A0A837G7K9_9VIBR</name>
<reference evidence="1" key="1">
    <citation type="journal article" date="2015" name="BMC Genomics">
        <title>Genome mining reveals unlocked bioactive potential of marine Gram-negative bacteria.</title>
        <authorList>
            <person name="Machado H."/>
            <person name="Sonnenschein E.C."/>
            <person name="Melchiorsen J."/>
            <person name="Gram L."/>
        </authorList>
    </citation>
    <scope>NUCLEOTIDE SEQUENCE</scope>
    <source>
        <strain evidence="1">S2052</strain>
    </source>
</reference>
<protein>
    <submittedName>
        <fullName evidence="1">Uncharacterized protein</fullName>
    </submittedName>
</protein>
<sequence>MRSLSYDISLFEFVNNHLRESIIKPLGLKMNTWTSLRAQDSALFTKLEMIGANQGFENVIVIHTTRFRL</sequence>